<evidence type="ECO:0000313" key="5">
    <source>
        <dbReference type="Proteomes" id="UP000320496"/>
    </source>
</evidence>
<sequence length="345" mass="37564">MARHYFYQIMGEVIGPISATELRHAAQEGKLDKDTLVRAGNDGRWVTADKVKGLFGASLTPTEPQEAPPISEIDPSDVRLRNSHASDLKPSTAAPISAQSDEHIRASHDTGRRSNLKAISMPIAAVMCVACTVCGVMLGSLFSGSESVGDVNTDAALADQRAVSPGPSTPSLSHEEAVASLNEFAREAHSYYQQVVSEPATSTVGSRAAAARSIRAAATRGRGEVALYEPYCEYSYCFEVDTNFVTSVPAEHVADGMYEGEIKWRVRVVVVKLIEVLPPPPHFLNEELTKRFSPGTQGEWTDVSFRCSMVDGEWGIVFDDGERRTLDDLKDERLGRAFRRAGMTE</sequence>
<evidence type="ECO:0000313" key="4">
    <source>
        <dbReference type="EMBL" id="QDU39199.1"/>
    </source>
</evidence>
<dbReference type="OrthoDB" id="254120at2"/>
<keyword evidence="2" id="KW-1133">Transmembrane helix</keyword>
<dbReference type="AlphaFoldDB" id="A0A517Z9W4"/>
<keyword evidence="2" id="KW-0812">Transmembrane</keyword>
<name>A0A517Z9W4_9PLAN</name>
<dbReference type="InterPro" id="IPR025640">
    <property type="entry name" value="GYF_2"/>
</dbReference>
<proteinExistence type="predicted"/>
<organism evidence="4 5">
    <name type="scientific">Maioricimonas rarisocia</name>
    <dbReference type="NCBI Taxonomy" id="2528026"/>
    <lineage>
        <taxon>Bacteria</taxon>
        <taxon>Pseudomonadati</taxon>
        <taxon>Planctomycetota</taxon>
        <taxon>Planctomycetia</taxon>
        <taxon>Planctomycetales</taxon>
        <taxon>Planctomycetaceae</taxon>
        <taxon>Maioricimonas</taxon>
    </lineage>
</organism>
<dbReference type="RefSeq" id="WP_145370406.1">
    <property type="nucleotide sequence ID" value="NZ_CP036275.1"/>
</dbReference>
<keyword evidence="2" id="KW-0472">Membrane</keyword>
<dbReference type="KEGG" id="mri:Mal4_35360"/>
<protein>
    <recommendedName>
        <fullName evidence="3">GYF domain-containing protein</fullName>
    </recommendedName>
</protein>
<feature type="region of interest" description="Disordered" evidence="1">
    <location>
        <begin position="58"/>
        <end position="77"/>
    </location>
</feature>
<accession>A0A517Z9W4</accession>
<gene>
    <name evidence="4" type="ORF">Mal4_35360</name>
</gene>
<feature type="region of interest" description="Disordered" evidence="1">
    <location>
        <begin position="82"/>
        <end position="112"/>
    </location>
</feature>
<feature type="domain" description="GYF" evidence="3">
    <location>
        <begin position="5"/>
        <end position="54"/>
    </location>
</feature>
<evidence type="ECO:0000259" key="3">
    <source>
        <dbReference type="Pfam" id="PF14237"/>
    </source>
</evidence>
<reference evidence="4 5" key="1">
    <citation type="submission" date="2019-02" db="EMBL/GenBank/DDBJ databases">
        <title>Deep-cultivation of Planctomycetes and their phenomic and genomic characterization uncovers novel biology.</title>
        <authorList>
            <person name="Wiegand S."/>
            <person name="Jogler M."/>
            <person name="Boedeker C."/>
            <person name="Pinto D."/>
            <person name="Vollmers J."/>
            <person name="Rivas-Marin E."/>
            <person name="Kohn T."/>
            <person name="Peeters S.H."/>
            <person name="Heuer A."/>
            <person name="Rast P."/>
            <person name="Oberbeckmann S."/>
            <person name="Bunk B."/>
            <person name="Jeske O."/>
            <person name="Meyerdierks A."/>
            <person name="Storesund J.E."/>
            <person name="Kallscheuer N."/>
            <person name="Luecker S."/>
            <person name="Lage O.M."/>
            <person name="Pohl T."/>
            <person name="Merkel B.J."/>
            <person name="Hornburger P."/>
            <person name="Mueller R.-W."/>
            <person name="Bruemmer F."/>
            <person name="Labrenz M."/>
            <person name="Spormann A.M."/>
            <person name="Op den Camp H."/>
            <person name="Overmann J."/>
            <person name="Amann R."/>
            <person name="Jetten M.S.M."/>
            <person name="Mascher T."/>
            <person name="Medema M.H."/>
            <person name="Devos D.P."/>
            <person name="Kaster A.-K."/>
            <person name="Ovreas L."/>
            <person name="Rohde M."/>
            <person name="Galperin M.Y."/>
            <person name="Jogler C."/>
        </authorList>
    </citation>
    <scope>NUCLEOTIDE SEQUENCE [LARGE SCALE GENOMIC DNA]</scope>
    <source>
        <strain evidence="4 5">Mal4</strain>
    </source>
</reference>
<feature type="transmembrane region" description="Helical" evidence="2">
    <location>
        <begin position="122"/>
        <end position="142"/>
    </location>
</feature>
<feature type="compositionally biased region" description="Basic and acidic residues" evidence="1">
    <location>
        <begin position="100"/>
        <end position="112"/>
    </location>
</feature>
<evidence type="ECO:0000256" key="2">
    <source>
        <dbReference type="SAM" id="Phobius"/>
    </source>
</evidence>
<evidence type="ECO:0000256" key="1">
    <source>
        <dbReference type="SAM" id="MobiDB-lite"/>
    </source>
</evidence>
<keyword evidence="5" id="KW-1185">Reference proteome</keyword>
<dbReference type="EMBL" id="CP036275">
    <property type="protein sequence ID" value="QDU39199.1"/>
    <property type="molecule type" value="Genomic_DNA"/>
</dbReference>
<dbReference type="Proteomes" id="UP000320496">
    <property type="component" value="Chromosome"/>
</dbReference>
<dbReference type="Pfam" id="PF14237">
    <property type="entry name" value="GYF_2"/>
    <property type="match status" value="1"/>
</dbReference>